<gene>
    <name evidence="1" type="ORF">V1478_009491</name>
</gene>
<dbReference type="EMBL" id="JAUDFV010000141">
    <property type="protein sequence ID" value="KAL2722628.1"/>
    <property type="molecule type" value="Genomic_DNA"/>
</dbReference>
<evidence type="ECO:0000313" key="1">
    <source>
        <dbReference type="EMBL" id="KAL2722628.1"/>
    </source>
</evidence>
<dbReference type="AlphaFoldDB" id="A0ABD2APT6"/>
<accession>A0ABD2APT6</accession>
<name>A0ABD2APT6_VESSQ</name>
<sequence>MKYRYIASTTDPGPTTWRVISTLRRIQVSNAKIAVPSVTAYSGTDLRLAQLSQRRKASITT</sequence>
<reference evidence="1 2" key="1">
    <citation type="journal article" date="2024" name="Ann. Entomol. Soc. Am.">
        <title>Genomic analyses of the southern and eastern yellowjacket wasps (Hymenoptera: Vespidae) reveal evolutionary signatures of social life.</title>
        <authorList>
            <person name="Catto M.A."/>
            <person name="Caine P.B."/>
            <person name="Orr S.E."/>
            <person name="Hunt B.G."/>
            <person name="Goodisman M.A.D."/>
        </authorList>
    </citation>
    <scope>NUCLEOTIDE SEQUENCE [LARGE SCALE GENOMIC DNA]</scope>
    <source>
        <strain evidence="1">233</strain>
        <tissue evidence="1">Head and thorax</tissue>
    </source>
</reference>
<comment type="caution">
    <text evidence="1">The sequence shown here is derived from an EMBL/GenBank/DDBJ whole genome shotgun (WGS) entry which is preliminary data.</text>
</comment>
<dbReference type="Proteomes" id="UP001607302">
    <property type="component" value="Unassembled WGS sequence"/>
</dbReference>
<evidence type="ECO:0000313" key="2">
    <source>
        <dbReference type="Proteomes" id="UP001607302"/>
    </source>
</evidence>
<keyword evidence="2" id="KW-1185">Reference proteome</keyword>
<proteinExistence type="predicted"/>
<organism evidence="1 2">
    <name type="scientific">Vespula squamosa</name>
    <name type="common">Southern yellow jacket</name>
    <name type="synonym">Wasp</name>
    <dbReference type="NCBI Taxonomy" id="30214"/>
    <lineage>
        <taxon>Eukaryota</taxon>
        <taxon>Metazoa</taxon>
        <taxon>Ecdysozoa</taxon>
        <taxon>Arthropoda</taxon>
        <taxon>Hexapoda</taxon>
        <taxon>Insecta</taxon>
        <taxon>Pterygota</taxon>
        <taxon>Neoptera</taxon>
        <taxon>Endopterygota</taxon>
        <taxon>Hymenoptera</taxon>
        <taxon>Apocrita</taxon>
        <taxon>Aculeata</taxon>
        <taxon>Vespoidea</taxon>
        <taxon>Vespidae</taxon>
        <taxon>Vespinae</taxon>
        <taxon>Vespula</taxon>
    </lineage>
</organism>
<protein>
    <submittedName>
        <fullName evidence="1">Uncharacterized protein</fullName>
    </submittedName>
</protein>